<evidence type="ECO:0000256" key="2">
    <source>
        <dbReference type="ARBA" id="ARBA00022737"/>
    </source>
</evidence>
<dbReference type="Proteomes" id="UP001141253">
    <property type="component" value="Chromosome 17"/>
</dbReference>
<evidence type="ECO:0000256" key="1">
    <source>
        <dbReference type="ARBA" id="ARBA00007626"/>
    </source>
</evidence>
<comment type="caution">
    <text evidence="4">The sequence shown here is derived from an EMBL/GenBank/DDBJ whole genome shotgun (WGS) entry which is preliminary data.</text>
</comment>
<reference evidence="4" key="1">
    <citation type="submission" date="2022-10" db="EMBL/GenBank/DDBJ databases">
        <authorList>
            <person name="Hyden B.L."/>
            <person name="Feng K."/>
            <person name="Yates T."/>
            <person name="Jawdy S."/>
            <person name="Smart L.B."/>
            <person name="Muchero W."/>
        </authorList>
    </citation>
    <scope>NUCLEOTIDE SEQUENCE</scope>
    <source>
        <tissue evidence="4">Shoot tip</tissue>
    </source>
</reference>
<reference evidence="4" key="2">
    <citation type="journal article" date="2023" name="Int. J. Mol. Sci.">
        <title>De Novo Assembly and Annotation of 11 Diverse Shrub Willow (Salix) Genomes Reveals Novel Gene Organization in Sex-Linked Regions.</title>
        <authorList>
            <person name="Hyden B."/>
            <person name="Feng K."/>
            <person name="Yates T.B."/>
            <person name="Jawdy S."/>
            <person name="Cereghino C."/>
            <person name="Smart L.B."/>
            <person name="Muchero W."/>
        </authorList>
    </citation>
    <scope>NUCLEOTIDE SEQUENCE</scope>
    <source>
        <tissue evidence="4">Shoot tip</tissue>
    </source>
</reference>
<feature type="repeat" description="PPR" evidence="3">
    <location>
        <begin position="180"/>
        <end position="214"/>
    </location>
</feature>
<dbReference type="InterPro" id="IPR011990">
    <property type="entry name" value="TPR-like_helical_dom_sf"/>
</dbReference>
<sequence>MASGSLLLSLSRSKLGSLCALEKWKPVRFLSSGGALRSASEFLEGEELNSKENEDDLKGRIFRLRLPKRSVTNVIDKWTREGNAVSASELRHISKELRKSQRFKHALERQHNWWVDIALKLKNLCLTVSCEIQISEWMVTHEEFELSDTDHASRIDLMTKVFGVDAAERYFDSLPLAAKTTETYTALLHSYAAAKLIEGAEEFYKRIKGSNLSFTALMYNEMMTLYMSVGQLEKVSQVVEELKHQKVAPDIFTYNLWISSCAAALNIDQVRGILDEMSQDSGVNDDWKRYIKIANIYVTAGLLVNAESSTVAVVEAEKIITQRE</sequence>
<protein>
    <recommendedName>
        <fullName evidence="6">Pentatricopeptide repeat-containing protein</fullName>
    </recommendedName>
</protein>
<accession>A0ABQ9B4D6</accession>
<dbReference type="Pfam" id="PF13812">
    <property type="entry name" value="PPR_3"/>
    <property type="match status" value="1"/>
</dbReference>
<evidence type="ECO:0000256" key="3">
    <source>
        <dbReference type="PROSITE-ProRule" id="PRU00708"/>
    </source>
</evidence>
<feature type="repeat" description="PPR" evidence="3">
    <location>
        <begin position="215"/>
        <end position="249"/>
    </location>
</feature>
<dbReference type="PANTHER" id="PTHR45717">
    <property type="entry name" value="OS12G0527900 PROTEIN"/>
    <property type="match status" value="1"/>
</dbReference>
<dbReference type="PANTHER" id="PTHR45717:SF4">
    <property type="entry name" value="OS04G0450200 PROTEIN"/>
    <property type="match status" value="1"/>
</dbReference>
<evidence type="ECO:0008006" key="6">
    <source>
        <dbReference type="Google" id="ProtNLM"/>
    </source>
</evidence>
<evidence type="ECO:0000313" key="4">
    <source>
        <dbReference type="EMBL" id="KAJ6372004.1"/>
    </source>
</evidence>
<dbReference type="EMBL" id="JAPFFI010000013">
    <property type="protein sequence ID" value="KAJ6372004.1"/>
    <property type="molecule type" value="Genomic_DNA"/>
</dbReference>
<dbReference type="PROSITE" id="PS51375">
    <property type="entry name" value="PPR"/>
    <property type="match status" value="2"/>
</dbReference>
<proteinExistence type="inferred from homology"/>
<gene>
    <name evidence="4" type="ORF">OIU77_002344</name>
</gene>
<comment type="similarity">
    <text evidence="1">Belongs to the PPR family. P subfamily.</text>
</comment>
<name>A0ABQ9B4D6_9ROSI</name>
<dbReference type="NCBIfam" id="TIGR00756">
    <property type="entry name" value="PPR"/>
    <property type="match status" value="2"/>
</dbReference>
<keyword evidence="2" id="KW-0677">Repeat</keyword>
<dbReference type="Gene3D" id="1.25.40.10">
    <property type="entry name" value="Tetratricopeptide repeat domain"/>
    <property type="match status" value="1"/>
</dbReference>
<dbReference type="InterPro" id="IPR002885">
    <property type="entry name" value="PPR_rpt"/>
</dbReference>
<keyword evidence="5" id="KW-1185">Reference proteome</keyword>
<organism evidence="4 5">
    <name type="scientific">Salix suchowensis</name>
    <dbReference type="NCBI Taxonomy" id="1278906"/>
    <lineage>
        <taxon>Eukaryota</taxon>
        <taxon>Viridiplantae</taxon>
        <taxon>Streptophyta</taxon>
        <taxon>Embryophyta</taxon>
        <taxon>Tracheophyta</taxon>
        <taxon>Spermatophyta</taxon>
        <taxon>Magnoliopsida</taxon>
        <taxon>eudicotyledons</taxon>
        <taxon>Gunneridae</taxon>
        <taxon>Pentapetalae</taxon>
        <taxon>rosids</taxon>
        <taxon>fabids</taxon>
        <taxon>Malpighiales</taxon>
        <taxon>Salicaceae</taxon>
        <taxon>Saliceae</taxon>
        <taxon>Salix</taxon>
    </lineage>
</organism>
<evidence type="ECO:0000313" key="5">
    <source>
        <dbReference type="Proteomes" id="UP001141253"/>
    </source>
</evidence>